<name>A0ABN2TWX2_9MICO</name>
<dbReference type="InterPro" id="IPR029063">
    <property type="entry name" value="SAM-dependent_MTases_sf"/>
</dbReference>
<dbReference type="SUPFAM" id="SSF53335">
    <property type="entry name" value="S-adenosyl-L-methionine-dependent methyltransferases"/>
    <property type="match status" value="1"/>
</dbReference>
<accession>A0ABN2TWX2</accession>
<organism evidence="1 2">
    <name type="scientific">Agromyces tropicus</name>
    <dbReference type="NCBI Taxonomy" id="555371"/>
    <lineage>
        <taxon>Bacteria</taxon>
        <taxon>Bacillati</taxon>
        <taxon>Actinomycetota</taxon>
        <taxon>Actinomycetes</taxon>
        <taxon>Micrococcales</taxon>
        <taxon>Microbacteriaceae</taxon>
        <taxon>Agromyces</taxon>
    </lineage>
</organism>
<gene>
    <name evidence="1" type="ORF">GCM10009819_02380</name>
</gene>
<dbReference type="Gene3D" id="3.40.50.150">
    <property type="entry name" value="Vaccinia Virus protein VP39"/>
    <property type="match status" value="1"/>
</dbReference>
<evidence type="ECO:0000313" key="2">
    <source>
        <dbReference type="Proteomes" id="UP001501196"/>
    </source>
</evidence>
<sequence length="222" mass="24404">MHTGRMDDCCGRGQARYDAVFDARFAGDLARRYRRRGLTRPERRILERVAAEGVADSAVLEVGGGIGEIQLELLRRGAASSTNLELSSAYESEARALLEEAGVADHARRIVGIDLATDGGRVPVADHVILHRVVCCYPDAMALLAAAAAHARRSVIFSHPPRTWLSRAMVSVGNVVMRLRRREYRGFVHSPADMYDVLRRAGFAIDDVSRAGTWRIASAHRA</sequence>
<evidence type="ECO:0000313" key="1">
    <source>
        <dbReference type="EMBL" id="GAA2023215.1"/>
    </source>
</evidence>
<protein>
    <recommendedName>
        <fullName evidence="3">Methyltransferase domain-containing protein</fullName>
    </recommendedName>
</protein>
<comment type="caution">
    <text evidence="1">The sequence shown here is derived from an EMBL/GenBank/DDBJ whole genome shotgun (WGS) entry which is preliminary data.</text>
</comment>
<reference evidence="1 2" key="1">
    <citation type="journal article" date="2019" name="Int. J. Syst. Evol. Microbiol.">
        <title>The Global Catalogue of Microorganisms (GCM) 10K type strain sequencing project: providing services to taxonomists for standard genome sequencing and annotation.</title>
        <authorList>
            <consortium name="The Broad Institute Genomics Platform"/>
            <consortium name="The Broad Institute Genome Sequencing Center for Infectious Disease"/>
            <person name="Wu L."/>
            <person name="Ma J."/>
        </authorList>
    </citation>
    <scope>NUCLEOTIDE SEQUENCE [LARGE SCALE GENOMIC DNA]</scope>
    <source>
        <strain evidence="1 2">JCM 15672</strain>
    </source>
</reference>
<dbReference type="Proteomes" id="UP001501196">
    <property type="component" value="Unassembled WGS sequence"/>
</dbReference>
<evidence type="ECO:0008006" key="3">
    <source>
        <dbReference type="Google" id="ProtNLM"/>
    </source>
</evidence>
<dbReference type="EMBL" id="BAAAPW010000001">
    <property type="protein sequence ID" value="GAA2023215.1"/>
    <property type="molecule type" value="Genomic_DNA"/>
</dbReference>
<proteinExistence type="predicted"/>
<keyword evidence="2" id="KW-1185">Reference proteome</keyword>